<dbReference type="AlphaFoldDB" id="R7S248"/>
<name>R7S248_PUNST</name>
<feature type="transmembrane region" description="Helical" evidence="1">
    <location>
        <begin position="137"/>
        <end position="158"/>
    </location>
</feature>
<dbReference type="OrthoDB" id="2501127at2759"/>
<evidence type="ECO:0000313" key="2">
    <source>
        <dbReference type="EMBL" id="EIN04263.1"/>
    </source>
</evidence>
<feature type="transmembrane region" description="Helical" evidence="1">
    <location>
        <begin position="95"/>
        <end position="117"/>
    </location>
</feature>
<protein>
    <recommendedName>
        <fullName evidence="4">MARVEL domain-containing protein</fullName>
    </recommendedName>
</protein>
<dbReference type="Proteomes" id="UP000054196">
    <property type="component" value="Unassembled WGS sequence"/>
</dbReference>
<feature type="transmembrane region" description="Helical" evidence="1">
    <location>
        <begin position="55"/>
        <end position="74"/>
    </location>
</feature>
<evidence type="ECO:0000256" key="1">
    <source>
        <dbReference type="SAM" id="Phobius"/>
    </source>
</evidence>
<evidence type="ECO:0000313" key="3">
    <source>
        <dbReference type="Proteomes" id="UP000054196"/>
    </source>
</evidence>
<proteinExistence type="predicted"/>
<evidence type="ECO:0008006" key="4">
    <source>
        <dbReference type="Google" id="ProtNLM"/>
    </source>
</evidence>
<gene>
    <name evidence="2" type="ORF">PUNSTDRAFT_55590</name>
</gene>
<feature type="transmembrane region" description="Helical" evidence="1">
    <location>
        <begin position="12"/>
        <end position="35"/>
    </location>
</feature>
<keyword evidence="3" id="KW-1185">Reference proteome</keyword>
<keyword evidence="1" id="KW-0812">Transmembrane</keyword>
<dbReference type="OMA" id="HTESAFC"/>
<organism evidence="2 3">
    <name type="scientific">Punctularia strigosozonata (strain HHB-11173)</name>
    <name type="common">White-rot fungus</name>
    <dbReference type="NCBI Taxonomy" id="741275"/>
    <lineage>
        <taxon>Eukaryota</taxon>
        <taxon>Fungi</taxon>
        <taxon>Dikarya</taxon>
        <taxon>Basidiomycota</taxon>
        <taxon>Agaricomycotina</taxon>
        <taxon>Agaricomycetes</taxon>
        <taxon>Corticiales</taxon>
        <taxon>Punctulariaceae</taxon>
        <taxon>Punctularia</taxon>
    </lineage>
</organism>
<dbReference type="eggNOG" id="ENOG502SX89">
    <property type="taxonomic scope" value="Eukaryota"/>
</dbReference>
<keyword evidence="1" id="KW-1133">Transmembrane helix</keyword>
<dbReference type="RefSeq" id="XP_007388406.1">
    <property type="nucleotide sequence ID" value="XM_007388344.1"/>
</dbReference>
<keyword evidence="1" id="KW-0472">Membrane</keyword>
<dbReference type="HOGENOM" id="CLU_095057_1_1_1"/>
<dbReference type="GeneID" id="18884009"/>
<accession>R7S248</accession>
<dbReference type="EMBL" id="JH687555">
    <property type="protein sequence ID" value="EIN04263.1"/>
    <property type="molecule type" value="Genomic_DNA"/>
</dbReference>
<sequence length="190" mass="20998">MVLRLNAPRLRIGSYIVLWVFSFILFCLCAARLHYTTNLPKGDTLNGGRDFFDSVVVEMLVCTLLAFGFIPFVLNLIDASRWFDHPLATPVNIEAAALSILNLMWFVGAAITSSTFGDLTWCDPLYEACRVLTALQAFAWLSWVVLFALLALAFVGLLRASRAGAPHRMSDNVDKSLPAEPKGPEFISVV</sequence>
<reference evidence="3" key="1">
    <citation type="journal article" date="2012" name="Science">
        <title>The Paleozoic origin of enzymatic lignin decomposition reconstructed from 31 fungal genomes.</title>
        <authorList>
            <person name="Floudas D."/>
            <person name="Binder M."/>
            <person name="Riley R."/>
            <person name="Barry K."/>
            <person name="Blanchette R.A."/>
            <person name="Henrissat B."/>
            <person name="Martinez A.T."/>
            <person name="Otillar R."/>
            <person name="Spatafora J.W."/>
            <person name="Yadav J.S."/>
            <person name="Aerts A."/>
            <person name="Benoit I."/>
            <person name="Boyd A."/>
            <person name="Carlson A."/>
            <person name="Copeland A."/>
            <person name="Coutinho P.M."/>
            <person name="de Vries R.P."/>
            <person name="Ferreira P."/>
            <person name="Findley K."/>
            <person name="Foster B."/>
            <person name="Gaskell J."/>
            <person name="Glotzer D."/>
            <person name="Gorecki P."/>
            <person name="Heitman J."/>
            <person name="Hesse C."/>
            <person name="Hori C."/>
            <person name="Igarashi K."/>
            <person name="Jurgens J.A."/>
            <person name="Kallen N."/>
            <person name="Kersten P."/>
            <person name="Kohler A."/>
            <person name="Kuees U."/>
            <person name="Kumar T.K.A."/>
            <person name="Kuo A."/>
            <person name="LaButti K."/>
            <person name="Larrondo L.F."/>
            <person name="Lindquist E."/>
            <person name="Ling A."/>
            <person name="Lombard V."/>
            <person name="Lucas S."/>
            <person name="Lundell T."/>
            <person name="Martin R."/>
            <person name="McLaughlin D.J."/>
            <person name="Morgenstern I."/>
            <person name="Morin E."/>
            <person name="Murat C."/>
            <person name="Nagy L.G."/>
            <person name="Nolan M."/>
            <person name="Ohm R.A."/>
            <person name="Patyshakuliyeva A."/>
            <person name="Rokas A."/>
            <person name="Ruiz-Duenas F.J."/>
            <person name="Sabat G."/>
            <person name="Salamov A."/>
            <person name="Samejima M."/>
            <person name="Schmutz J."/>
            <person name="Slot J.C."/>
            <person name="St John F."/>
            <person name="Stenlid J."/>
            <person name="Sun H."/>
            <person name="Sun S."/>
            <person name="Syed K."/>
            <person name="Tsang A."/>
            <person name="Wiebenga A."/>
            <person name="Young D."/>
            <person name="Pisabarro A."/>
            <person name="Eastwood D.C."/>
            <person name="Martin F."/>
            <person name="Cullen D."/>
            <person name="Grigoriev I.V."/>
            <person name="Hibbett D.S."/>
        </authorList>
    </citation>
    <scope>NUCLEOTIDE SEQUENCE [LARGE SCALE GENOMIC DNA]</scope>
    <source>
        <strain evidence="3">HHB-11173 SS5</strain>
    </source>
</reference>
<dbReference type="KEGG" id="psq:PUNSTDRAFT_55590"/>